<proteinExistence type="predicted"/>
<dbReference type="RefSeq" id="WP_093828418.1">
    <property type="nucleotide sequence ID" value="NZ_FOLQ01000006.1"/>
</dbReference>
<organism evidence="1 2">
    <name type="scientific">Spirosoma endophyticum</name>
    <dbReference type="NCBI Taxonomy" id="662367"/>
    <lineage>
        <taxon>Bacteria</taxon>
        <taxon>Pseudomonadati</taxon>
        <taxon>Bacteroidota</taxon>
        <taxon>Cytophagia</taxon>
        <taxon>Cytophagales</taxon>
        <taxon>Cytophagaceae</taxon>
        <taxon>Spirosoma</taxon>
    </lineage>
</organism>
<dbReference type="OrthoDB" id="9981660at2"/>
<keyword evidence="2" id="KW-1185">Reference proteome</keyword>
<accession>A0A1I1U9L6</accession>
<sequence length="134" mass="14366">MLNDKKSVQVGLLNGKPLMASQELVEAAQAKAMETPKVFTLEDALQACKGLFNALSKATGDPVLSIDIINRITDGINEDPAFAQQVLTPENIRKAYALKAKADAGKIGIADIEQAFPILKEKFGPLLAIAKTFL</sequence>
<name>A0A1I1U9L6_9BACT</name>
<evidence type="ECO:0000313" key="1">
    <source>
        <dbReference type="EMBL" id="SFD67561.1"/>
    </source>
</evidence>
<dbReference type="Proteomes" id="UP000198598">
    <property type="component" value="Unassembled WGS sequence"/>
</dbReference>
<reference evidence="1 2" key="1">
    <citation type="submission" date="2016-10" db="EMBL/GenBank/DDBJ databases">
        <authorList>
            <person name="de Groot N.N."/>
        </authorList>
    </citation>
    <scope>NUCLEOTIDE SEQUENCE [LARGE SCALE GENOMIC DNA]</scope>
    <source>
        <strain evidence="1 2">DSM 26130</strain>
    </source>
</reference>
<gene>
    <name evidence="1" type="ORF">SAMN05216167_106183</name>
</gene>
<dbReference type="EMBL" id="FOLQ01000006">
    <property type="protein sequence ID" value="SFD67561.1"/>
    <property type="molecule type" value="Genomic_DNA"/>
</dbReference>
<evidence type="ECO:0000313" key="2">
    <source>
        <dbReference type="Proteomes" id="UP000198598"/>
    </source>
</evidence>
<dbReference type="STRING" id="662367.SAMN05216167_106183"/>
<dbReference type="AlphaFoldDB" id="A0A1I1U9L6"/>
<protein>
    <submittedName>
        <fullName evidence="1">Uncharacterized protein</fullName>
    </submittedName>
</protein>